<evidence type="ECO:0000313" key="2">
    <source>
        <dbReference type="Proteomes" id="UP000008694"/>
    </source>
</evidence>
<dbReference type="Proteomes" id="UP000008694">
    <property type="component" value="Unassembled WGS sequence"/>
</dbReference>
<dbReference type="HOGENOM" id="CLU_2981737_0_0_1"/>
<name>D7KED5_ARALL</name>
<sequence>MAERDGRHRRVPSILLCSGQRGAWRLTLREIVVVVVRACVSIAVEEEDDSFRSAGDER</sequence>
<gene>
    <name evidence="1" type="ORF">ARALYDRAFT_887713</name>
</gene>
<reference evidence="2" key="1">
    <citation type="journal article" date="2011" name="Nat. Genet.">
        <title>The Arabidopsis lyrata genome sequence and the basis of rapid genome size change.</title>
        <authorList>
            <person name="Hu T.T."/>
            <person name="Pattyn P."/>
            <person name="Bakker E.G."/>
            <person name="Cao J."/>
            <person name="Cheng J.-F."/>
            <person name="Clark R.M."/>
            <person name="Fahlgren N."/>
            <person name="Fawcett J.A."/>
            <person name="Grimwood J."/>
            <person name="Gundlach H."/>
            <person name="Haberer G."/>
            <person name="Hollister J.D."/>
            <person name="Ossowski S."/>
            <person name="Ottilar R.P."/>
            <person name="Salamov A.A."/>
            <person name="Schneeberger K."/>
            <person name="Spannagl M."/>
            <person name="Wang X."/>
            <person name="Yang L."/>
            <person name="Nasrallah M.E."/>
            <person name="Bergelson J."/>
            <person name="Carrington J.C."/>
            <person name="Gaut B.S."/>
            <person name="Schmutz J."/>
            <person name="Mayer K.F.X."/>
            <person name="Van de Peer Y."/>
            <person name="Grigoriev I.V."/>
            <person name="Nordborg M."/>
            <person name="Weigel D."/>
            <person name="Guo Y.-L."/>
        </authorList>
    </citation>
    <scope>NUCLEOTIDE SEQUENCE [LARGE SCALE GENOMIC DNA]</scope>
    <source>
        <strain evidence="2">cv. MN47</strain>
    </source>
</reference>
<accession>D7KED5</accession>
<dbReference type="AlphaFoldDB" id="D7KED5"/>
<proteinExistence type="predicted"/>
<protein>
    <submittedName>
        <fullName evidence="1">Predicted protein</fullName>
    </submittedName>
</protein>
<dbReference type="Gramene" id="scaffold_100507.1">
    <property type="protein sequence ID" value="scaffold_100507.1"/>
    <property type="gene ID" value="scaffold_100507.1"/>
</dbReference>
<organism evidence="2">
    <name type="scientific">Arabidopsis lyrata subsp. lyrata</name>
    <name type="common">Lyre-leaved rock-cress</name>
    <dbReference type="NCBI Taxonomy" id="81972"/>
    <lineage>
        <taxon>Eukaryota</taxon>
        <taxon>Viridiplantae</taxon>
        <taxon>Streptophyta</taxon>
        <taxon>Embryophyta</taxon>
        <taxon>Tracheophyta</taxon>
        <taxon>Spermatophyta</taxon>
        <taxon>Magnoliopsida</taxon>
        <taxon>eudicotyledons</taxon>
        <taxon>Gunneridae</taxon>
        <taxon>Pentapetalae</taxon>
        <taxon>rosids</taxon>
        <taxon>malvids</taxon>
        <taxon>Brassicales</taxon>
        <taxon>Brassicaceae</taxon>
        <taxon>Camelineae</taxon>
        <taxon>Arabidopsis</taxon>
    </lineage>
</organism>
<keyword evidence="2" id="KW-1185">Reference proteome</keyword>
<dbReference type="EMBL" id="GL348713">
    <property type="protein sequence ID" value="EFH65802.1"/>
    <property type="molecule type" value="Genomic_DNA"/>
</dbReference>
<evidence type="ECO:0000313" key="1">
    <source>
        <dbReference type="EMBL" id="EFH65802.1"/>
    </source>
</evidence>